<feature type="transmembrane region" description="Helical" evidence="8">
    <location>
        <begin position="114"/>
        <end position="135"/>
    </location>
</feature>
<dbReference type="RefSeq" id="WP_380083279.1">
    <property type="nucleotide sequence ID" value="NZ_JBHSWD010000001.1"/>
</dbReference>
<accession>A0ABW1YDU0</accession>
<evidence type="ECO:0000256" key="6">
    <source>
        <dbReference type="ARBA" id="ARBA00022989"/>
    </source>
</evidence>
<keyword evidence="7 8" id="KW-0472">Membrane</keyword>
<dbReference type="Proteomes" id="UP001596297">
    <property type="component" value="Unassembled WGS sequence"/>
</dbReference>
<dbReference type="InterPro" id="IPR001463">
    <property type="entry name" value="Na/Ala_symport"/>
</dbReference>
<sequence length="263" mass="27581">MIAITVGAVVIGGIKSIANVTDKLVPFMAGFYVLGALAVLVANASAIPAAFSAIISGAFTPEGVTGGIIGVIIQGFRRAAFSNEAGIGSAAIAHSAVKTDRPVTEGYVALLEPFIDTVVICTMTALTLVVTGVYSDKALEGVTMTTAAFTTVTPLFSWVVTVAVVLFAVSTILTWCYYGTKAVGFLTNENRVAILIFQLFFLAATVVGASVNMGAIIDFSDSMIFIMSIPNIIGLYLLAPVVKRELDQYRTDLRSGAIRSYKA</sequence>
<dbReference type="PANTHER" id="PTHR30330:SF3">
    <property type="entry name" value="TRANSCRIPTIONAL REGULATOR, LRP FAMILY"/>
    <property type="match status" value="1"/>
</dbReference>
<feature type="transmembrane region" description="Helical" evidence="8">
    <location>
        <begin position="50"/>
        <end position="73"/>
    </location>
</feature>
<dbReference type="PANTHER" id="PTHR30330">
    <property type="entry name" value="AGSS FAMILY TRANSPORTER, SODIUM-ALANINE"/>
    <property type="match status" value="1"/>
</dbReference>
<evidence type="ECO:0000313" key="9">
    <source>
        <dbReference type="EMBL" id="MFC6592266.1"/>
    </source>
</evidence>
<organism evidence="9 10">
    <name type="scientific">Deinococcus lacus</name>
    <dbReference type="NCBI Taxonomy" id="392561"/>
    <lineage>
        <taxon>Bacteria</taxon>
        <taxon>Thermotogati</taxon>
        <taxon>Deinococcota</taxon>
        <taxon>Deinococci</taxon>
        <taxon>Deinococcales</taxon>
        <taxon>Deinococcaceae</taxon>
        <taxon>Deinococcus</taxon>
    </lineage>
</organism>
<feature type="transmembrane region" description="Helical" evidence="8">
    <location>
        <begin position="155"/>
        <end position="180"/>
    </location>
</feature>
<protein>
    <submittedName>
        <fullName evidence="9">Alanine/glycine:cation symporter family protein</fullName>
    </submittedName>
</protein>
<name>A0ABW1YDU0_9DEIO</name>
<evidence type="ECO:0000256" key="5">
    <source>
        <dbReference type="ARBA" id="ARBA00022692"/>
    </source>
</evidence>
<evidence type="ECO:0000256" key="2">
    <source>
        <dbReference type="ARBA" id="ARBA00009261"/>
    </source>
</evidence>
<keyword evidence="4" id="KW-1003">Cell membrane</keyword>
<feature type="transmembrane region" description="Helical" evidence="8">
    <location>
        <begin position="223"/>
        <end position="242"/>
    </location>
</feature>
<comment type="subcellular location">
    <subcellularLocation>
        <location evidence="1">Cell membrane</location>
        <topology evidence="1">Multi-pass membrane protein</topology>
    </subcellularLocation>
</comment>
<keyword evidence="3" id="KW-0813">Transport</keyword>
<evidence type="ECO:0000256" key="7">
    <source>
        <dbReference type="ARBA" id="ARBA00023136"/>
    </source>
</evidence>
<evidence type="ECO:0000256" key="8">
    <source>
        <dbReference type="SAM" id="Phobius"/>
    </source>
</evidence>
<keyword evidence="10" id="KW-1185">Reference proteome</keyword>
<reference evidence="10" key="1">
    <citation type="journal article" date="2019" name="Int. J. Syst. Evol. Microbiol.">
        <title>The Global Catalogue of Microorganisms (GCM) 10K type strain sequencing project: providing services to taxonomists for standard genome sequencing and annotation.</title>
        <authorList>
            <consortium name="The Broad Institute Genomics Platform"/>
            <consortium name="The Broad Institute Genome Sequencing Center for Infectious Disease"/>
            <person name="Wu L."/>
            <person name="Ma J."/>
        </authorList>
    </citation>
    <scope>NUCLEOTIDE SEQUENCE [LARGE SCALE GENOMIC DNA]</scope>
    <source>
        <strain evidence="10">CGMCC 1.15772</strain>
    </source>
</reference>
<evidence type="ECO:0000256" key="3">
    <source>
        <dbReference type="ARBA" id="ARBA00022448"/>
    </source>
</evidence>
<dbReference type="Pfam" id="PF01235">
    <property type="entry name" value="Na_Ala_symp"/>
    <property type="match status" value="1"/>
</dbReference>
<feature type="transmembrane region" description="Helical" evidence="8">
    <location>
        <begin position="192"/>
        <end position="217"/>
    </location>
</feature>
<evidence type="ECO:0000256" key="4">
    <source>
        <dbReference type="ARBA" id="ARBA00022475"/>
    </source>
</evidence>
<comment type="similarity">
    <text evidence="2">Belongs to the alanine or glycine:cation symporter (AGCS) (TC 2.A.25) family.</text>
</comment>
<keyword evidence="6 8" id="KW-1133">Transmembrane helix</keyword>
<evidence type="ECO:0000313" key="10">
    <source>
        <dbReference type="Proteomes" id="UP001596297"/>
    </source>
</evidence>
<keyword evidence="5 8" id="KW-0812">Transmembrane</keyword>
<comment type="caution">
    <text evidence="9">The sequence shown here is derived from an EMBL/GenBank/DDBJ whole genome shotgun (WGS) entry which is preliminary data.</text>
</comment>
<dbReference type="EMBL" id="JBHSWD010000001">
    <property type="protein sequence ID" value="MFC6592266.1"/>
    <property type="molecule type" value="Genomic_DNA"/>
</dbReference>
<proteinExistence type="inferred from homology"/>
<gene>
    <name evidence="9" type="ORF">ACFP81_09825</name>
</gene>
<evidence type="ECO:0000256" key="1">
    <source>
        <dbReference type="ARBA" id="ARBA00004651"/>
    </source>
</evidence>
<dbReference type="PRINTS" id="PR00175">
    <property type="entry name" value="NAALASMPORT"/>
</dbReference>
<feature type="transmembrane region" description="Helical" evidence="8">
    <location>
        <begin position="24"/>
        <end position="44"/>
    </location>
</feature>